<dbReference type="NCBIfam" id="NF012211">
    <property type="entry name" value="tand_rpt_95"/>
    <property type="match status" value="5"/>
</dbReference>
<proteinExistence type="predicted"/>
<dbReference type="RefSeq" id="WP_146459234.1">
    <property type="nucleotide sequence ID" value="NZ_SJPW01000005.1"/>
</dbReference>
<accession>A0A5C6ESQ8</accession>
<keyword evidence="7" id="KW-1185">Reference proteome</keyword>
<keyword evidence="3 6" id="KW-0413">Isomerase</keyword>
<dbReference type="SUPFAM" id="SSF49313">
    <property type="entry name" value="Cadherin-like"/>
    <property type="match status" value="1"/>
</dbReference>
<sequence>MRSSNAKSSLPDPSRGVRRLLERFILGGTDRVQPRKGRLLLESLEKRELMAGDMDLLFTDGVETAVDTRASVSDQSTSGLRTTTQAEGESAPDLVQFAKDLADAGVVFYGAHWCPACTAQKELFSDGKDNLPFVEVTNPDRSLNSVGIAEGISEYPTWDFPNGTRLVGVQTLATLSATANVAIPQSDQPTFEPIGNLTVRTGSPLHVPIDAYDPGDGPLTVTVSVANPALLQASVLTGNRSIRVDLNGYGDMVFELFEDRAPVASGRVIELADSGFYDGIIFHRVVDNFVIQAGDPTGTGTSGSTLGDFDDDFHPDLQHNREGVLSFAKSSDDTNNSQFFVTETPTRFLDFNHSIFGQLVEGFDVREAISETAVNNTTQNKPVNDVTINTIDVFDDTENGIVMLKAIGNATGTTNVTFTVTDADGNAFSETVSVTVTGDTDNSQPFLNTIAPTVSGTQDNAATLQLSSVDVEGDPVFYSASIVSGATNGTVNVDASTGLVTVTPTTGFTGPIVLNVGVSDTATASGQTADDNQRVTFNFEAENAVATPTGVDLQAASDSGSSSTDNITNAGSLTFSVSGVTSGATVELVNTASGSVVGTAVATGTTVNITTNNIAALGDGTYTLAARQRVGSVTSTASPTLSLVYDTTSPASVTSSALTTANVGRAYVSDLISTEEGNGLVYTLTTAPATATINATTGVINWTPTTAQSGANTFSLSLTDAAGNVRTESFTVTVSGTPQAEIKLRATDLNGNAITSIAVGQEFFLEMIGVDARAFTKPGVYAAYADILFDGTLVTPVTGTPIDYDDDFTVVPKGTFSDGLIDELGAVNNRIVASNEAESLIATVRMRALASGNVNIRSEPADDSDSDVLLFGQDERVPAGTVAYGSVSLAVGQSFTVGNDTATIAEDAAVTTIDVLANDAVVSGGGTLSVVSVTQPTSGGTATLSGGQVRFTPTADFNGTSVFTYRVANSTGVQQDGSVTVTVTPVNDAPNAVNDTFTVDQDSTNTSLAVLANDTFAPDTGETLTVTAVGTTTNGGTVTIATGGTAVLYTPAAGYVGPDSFTYTISDGTLTDQATVAVTVKSADAPPTAVADAFTVIEDAAEAVFDVTANDTRDASNQAFLLTAANAASGGAARVSTDGTQFFYKPAANFAGTETVTYTIRDSGGGSATGTVTFTVTPVNDAPTILNKTIPINRGTAADFPIFALSELPTNPDSGETLTITAATNTTTGGGTVRIDAATGRILYTLPSATYAGTDSITYTVSDGTLTSNGTLTVEVNDFALRNIFLDYNANSAFVPASLALKGTDALGNDVNAALTVSGDSYSFQNVLPGNYQIDIPALGFLQGASEARTIDVVSAAEDGDSTVQIDVGQLKAQYISIRDWMGTSPRKSLLVAVAPGQSHTLVIPSQNTDTITSPVVTLDEAGTNVTIRGTAPTGTGTAATTEEVQATVSTVNNRNVEFRGEVDGLRLYRINVQSSGVAFTPTTPTTTTTTTTTGSTGSVSTISSTQPLASESSSGLSSSSLTFGEQQAEGESVATAGVTVADVFVPSLLDAPNTSPLATTLDDNADESADANRADIAQNANVTDVSSIDSAMQSVAPELTRISVAGEQIADEESISSEAIDQVLSTDI</sequence>
<dbReference type="PANTHER" id="PTHR45625">
    <property type="entry name" value="PEPTIDYL-PROLYL CIS-TRANS ISOMERASE-RELATED"/>
    <property type="match status" value="1"/>
</dbReference>
<dbReference type="CDD" id="cd00317">
    <property type="entry name" value="cyclophilin"/>
    <property type="match status" value="1"/>
</dbReference>
<feature type="region of interest" description="Disordered" evidence="4">
    <location>
        <begin position="1478"/>
        <end position="1525"/>
    </location>
</feature>
<dbReference type="InterPro" id="IPR015919">
    <property type="entry name" value="Cadherin-like_sf"/>
</dbReference>
<dbReference type="Gene3D" id="2.60.40.2810">
    <property type="match status" value="4"/>
</dbReference>
<dbReference type="Pfam" id="PF17963">
    <property type="entry name" value="Big_9"/>
    <property type="match status" value="4"/>
</dbReference>
<dbReference type="SUPFAM" id="SSF50891">
    <property type="entry name" value="Cyclophilin-like"/>
    <property type="match status" value="1"/>
</dbReference>
<comment type="caution">
    <text evidence="6">The sequence shown here is derived from an EMBL/GenBank/DDBJ whole genome shotgun (WGS) entry which is preliminary data.</text>
</comment>
<feature type="region of interest" description="Disordered" evidence="4">
    <location>
        <begin position="69"/>
        <end position="88"/>
    </location>
</feature>
<dbReference type="SUPFAM" id="SSF52833">
    <property type="entry name" value="Thioredoxin-like"/>
    <property type="match status" value="1"/>
</dbReference>
<dbReference type="InterPro" id="IPR029000">
    <property type="entry name" value="Cyclophilin-like_dom_sf"/>
</dbReference>
<dbReference type="Pfam" id="PF19077">
    <property type="entry name" value="Big_13"/>
    <property type="match status" value="1"/>
</dbReference>
<evidence type="ECO:0000313" key="7">
    <source>
        <dbReference type="Proteomes" id="UP000318288"/>
    </source>
</evidence>
<feature type="compositionally biased region" description="Low complexity" evidence="4">
    <location>
        <begin position="1481"/>
        <end position="1522"/>
    </location>
</feature>
<dbReference type="Gene3D" id="3.40.30.10">
    <property type="entry name" value="Glutaredoxin"/>
    <property type="match status" value="1"/>
</dbReference>
<dbReference type="InterPro" id="IPR013783">
    <property type="entry name" value="Ig-like_fold"/>
</dbReference>
<dbReference type="OrthoDB" id="270889at2"/>
<reference evidence="6 7" key="1">
    <citation type="submission" date="2019-02" db="EMBL/GenBank/DDBJ databases">
        <title>Deep-cultivation of Planctomycetes and their phenomic and genomic characterization uncovers novel biology.</title>
        <authorList>
            <person name="Wiegand S."/>
            <person name="Jogler M."/>
            <person name="Boedeker C."/>
            <person name="Pinto D."/>
            <person name="Vollmers J."/>
            <person name="Rivas-Marin E."/>
            <person name="Kohn T."/>
            <person name="Peeters S.H."/>
            <person name="Heuer A."/>
            <person name="Rast P."/>
            <person name="Oberbeckmann S."/>
            <person name="Bunk B."/>
            <person name="Jeske O."/>
            <person name="Meyerdierks A."/>
            <person name="Storesund J.E."/>
            <person name="Kallscheuer N."/>
            <person name="Luecker S."/>
            <person name="Lage O.M."/>
            <person name="Pohl T."/>
            <person name="Merkel B.J."/>
            <person name="Hornburger P."/>
            <person name="Mueller R.-W."/>
            <person name="Bruemmer F."/>
            <person name="Labrenz M."/>
            <person name="Spormann A.M."/>
            <person name="Op Den Camp H."/>
            <person name="Overmann J."/>
            <person name="Amann R."/>
            <person name="Jetten M.S.M."/>
            <person name="Mascher T."/>
            <person name="Medema M.H."/>
            <person name="Devos D.P."/>
            <person name="Kaster A.-K."/>
            <person name="Ovreas L."/>
            <person name="Rohde M."/>
            <person name="Galperin M.Y."/>
            <person name="Jogler C."/>
        </authorList>
    </citation>
    <scope>NUCLEOTIDE SEQUENCE [LARGE SCALE GENOMIC DNA]</scope>
    <source>
        <strain evidence="6 7">Poly51</strain>
    </source>
</reference>
<evidence type="ECO:0000259" key="5">
    <source>
        <dbReference type="PROSITE" id="PS50072"/>
    </source>
</evidence>
<dbReference type="InterPro" id="IPR044016">
    <property type="entry name" value="Big_13"/>
</dbReference>
<dbReference type="EC" id="5.2.1.8" evidence="1"/>
<feature type="domain" description="PPIase cyclophilin-type" evidence="5">
    <location>
        <begin position="239"/>
        <end position="393"/>
    </location>
</feature>
<dbReference type="PANTHER" id="PTHR45625:SF4">
    <property type="entry name" value="PEPTIDYLPROLYL ISOMERASE DOMAIN AND WD REPEAT-CONTAINING PROTEIN 1"/>
    <property type="match status" value="1"/>
</dbReference>
<dbReference type="InterPro" id="IPR002130">
    <property type="entry name" value="Cyclophilin-type_PPIase_dom"/>
</dbReference>
<name>A0A5C6ESQ8_9BACT</name>
<dbReference type="Gene3D" id="2.40.100.10">
    <property type="entry name" value="Cyclophilin-like"/>
    <property type="match status" value="1"/>
</dbReference>
<keyword evidence="2" id="KW-0697">Rotamase</keyword>
<evidence type="ECO:0000313" key="6">
    <source>
        <dbReference type="EMBL" id="TWU50499.1"/>
    </source>
</evidence>
<dbReference type="Pfam" id="PF00160">
    <property type="entry name" value="Pro_isomerase"/>
    <property type="match status" value="1"/>
</dbReference>
<dbReference type="Gene3D" id="2.60.40.10">
    <property type="entry name" value="Immunoglobulins"/>
    <property type="match status" value="2"/>
</dbReference>
<dbReference type="Proteomes" id="UP000318288">
    <property type="component" value="Unassembled WGS sequence"/>
</dbReference>
<gene>
    <name evidence="6" type="ORF">Poly51_37890</name>
</gene>
<feature type="compositionally biased region" description="Polar residues" evidence="4">
    <location>
        <begin position="70"/>
        <end position="87"/>
    </location>
</feature>
<evidence type="ECO:0000256" key="4">
    <source>
        <dbReference type="SAM" id="MobiDB-lite"/>
    </source>
</evidence>
<organism evidence="6 7">
    <name type="scientific">Rubripirellula tenax</name>
    <dbReference type="NCBI Taxonomy" id="2528015"/>
    <lineage>
        <taxon>Bacteria</taxon>
        <taxon>Pseudomonadati</taxon>
        <taxon>Planctomycetota</taxon>
        <taxon>Planctomycetia</taxon>
        <taxon>Pirellulales</taxon>
        <taxon>Pirellulaceae</taxon>
        <taxon>Rubripirellula</taxon>
    </lineage>
</organism>
<dbReference type="Pfam" id="PF05345">
    <property type="entry name" value="He_PIG"/>
    <property type="match status" value="1"/>
</dbReference>
<dbReference type="InterPro" id="IPR044666">
    <property type="entry name" value="Cyclophilin_A-like"/>
</dbReference>
<dbReference type="GO" id="GO:0016020">
    <property type="term" value="C:membrane"/>
    <property type="evidence" value="ECO:0007669"/>
    <property type="project" value="InterPro"/>
</dbReference>
<dbReference type="EMBL" id="SJPW01000005">
    <property type="protein sequence ID" value="TWU50499.1"/>
    <property type="molecule type" value="Genomic_DNA"/>
</dbReference>
<evidence type="ECO:0000256" key="3">
    <source>
        <dbReference type="ARBA" id="ARBA00023235"/>
    </source>
</evidence>
<evidence type="ECO:0000256" key="2">
    <source>
        <dbReference type="ARBA" id="ARBA00023110"/>
    </source>
</evidence>
<dbReference type="InterPro" id="IPR036249">
    <property type="entry name" value="Thioredoxin-like_sf"/>
</dbReference>
<protein>
    <recommendedName>
        <fullName evidence="1">peptidylprolyl isomerase</fullName>
        <ecNumber evidence="1">5.2.1.8</ecNumber>
    </recommendedName>
</protein>
<dbReference type="PROSITE" id="PS50072">
    <property type="entry name" value="CSA_PPIASE_2"/>
    <property type="match status" value="1"/>
</dbReference>
<dbReference type="PRINTS" id="PR00153">
    <property type="entry name" value="CSAPPISMRASE"/>
</dbReference>
<dbReference type="GO" id="GO:0005509">
    <property type="term" value="F:calcium ion binding"/>
    <property type="evidence" value="ECO:0007669"/>
    <property type="project" value="InterPro"/>
</dbReference>
<evidence type="ECO:0000256" key="1">
    <source>
        <dbReference type="ARBA" id="ARBA00013194"/>
    </source>
</evidence>
<dbReference type="GO" id="GO:0003755">
    <property type="term" value="F:peptidyl-prolyl cis-trans isomerase activity"/>
    <property type="evidence" value="ECO:0007669"/>
    <property type="project" value="UniProtKB-KW"/>
</dbReference>